<accession>A0AAP0QSJ5</accession>
<keyword evidence="7" id="KW-1185">Reference proteome</keyword>
<dbReference type="InterPro" id="IPR012967">
    <property type="entry name" value="COMT_dimerisation"/>
</dbReference>
<dbReference type="FunFam" id="1.10.10.10:FF:000213">
    <property type="entry name" value="Coniferyl alcohol 9-O-methyltransferase"/>
    <property type="match status" value="1"/>
</dbReference>
<keyword evidence="3" id="KW-0949">S-adenosyl-L-methionine</keyword>
<dbReference type="GO" id="GO:0008171">
    <property type="term" value="F:O-methyltransferase activity"/>
    <property type="evidence" value="ECO:0007669"/>
    <property type="project" value="InterPro"/>
</dbReference>
<evidence type="ECO:0000313" key="6">
    <source>
        <dbReference type="EMBL" id="KAK9221605.1"/>
    </source>
</evidence>
<dbReference type="AlphaFoldDB" id="A0AAP0QSJ5"/>
<dbReference type="Pfam" id="PF08100">
    <property type="entry name" value="Dimerisation"/>
    <property type="match status" value="1"/>
</dbReference>
<evidence type="ECO:0000256" key="1">
    <source>
        <dbReference type="ARBA" id="ARBA00022603"/>
    </source>
</evidence>
<reference evidence="6 7" key="1">
    <citation type="submission" date="2024-05" db="EMBL/GenBank/DDBJ databases">
        <title>Haplotype-resolved chromosome-level genome assembly of Huyou (Citrus changshanensis).</title>
        <authorList>
            <person name="Miao C."/>
            <person name="Chen W."/>
            <person name="Wu Y."/>
            <person name="Wang L."/>
            <person name="Zhao S."/>
            <person name="Grierson D."/>
            <person name="Xu C."/>
            <person name="Chen K."/>
        </authorList>
    </citation>
    <scope>NUCLEOTIDE SEQUENCE [LARGE SCALE GENOMIC DNA]</scope>
    <source>
        <strain evidence="6">01-14</strain>
        <tissue evidence="6">Leaf</tissue>
    </source>
</reference>
<proteinExistence type="predicted"/>
<keyword evidence="2" id="KW-0808">Transferase</keyword>
<sequence length="460" mass="51718">MDMNHMINAESSSSSSSELLKAQAQVWNCAFNYINSMSLKCAVELGIPDVIHKHGQPMTLSQIASALDIQKNKAHCIQRLMRILVHSGFFAQQNKIDKDESEVYYSLTLASRLLLKDEPSRAAPFMFLITHPTITTPFNFLSSWFKNDDPSTPTVFESTHGKDIWGCLAQEAKFKNVFYDAMMADSQFISSVLIKDCKEVFKGLKCLVDLGGGTGTMAKAIAEAFPEMKCIVFDLPHVVDNNLQQQQGTNKNLEFLGGDMFEAIPPADAVLLKWVLHNWGDEESVKILKKCKEAIDGSKDKGGKVIVIDMVIEDQSIDKDSTETQLCCDMLMMSLFSVAKERSIKEWKKLFSEAGFSHYNCLFRTPLNNYDAVVLLHRDRLPYPHRLLFPSEVNRGRQVARVNASKAFGPFLLLEDMKGSLEEVKNKMMIDLASTSKPPLTKSKISVQIHIKLSTVIEMR</sequence>
<comment type="caution">
    <text evidence="6">The sequence shown here is derived from an EMBL/GenBank/DDBJ whole genome shotgun (WGS) entry which is preliminary data.</text>
</comment>
<feature type="domain" description="O-methyltransferase dimerisation" evidence="5">
    <location>
        <begin position="27"/>
        <end position="117"/>
    </location>
</feature>
<evidence type="ECO:0000256" key="2">
    <source>
        <dbReference type="ARBA" id="ARBA00022679"/>
    </source>
</evidence>
<keyword evidence="1" id="KW-0489">Methyltransferase</keyword>
<dbReference type="Proteomes" id="UP001428341">
    <property type="component" value="Unassembled WGS sequence"/>
</dbReference>
<evidence type="ECO:0000313" key="7">
    <source>
        <dbReference type="Proteomes" id="UP001428341"/>
    </source>
</evidence>
<dbReference type="Gene3D" id="1.10.10.10">
    <property type="entry name" value="Winged helix-like DNA-binding domain superfamily/Winged helix DNA-binding domain"/>
    <property type="match status" value="1"/>
</dbReference>
<evidence type="ECO:0000256" key="3">
    <source>
        <dbReference type="ARBA" id="ARBA00022691"/>
    </source>
</evidence>
<dbReference type="InterPro" id="IPR036388">
    <property type="entry name" value="WH-like_DNA-bd_sf"/>
</dbReference>
<dbReference type="SUPFAM" id="SSF53335">
    <property type="entry name" value="S-adenosyl-L-methionine-dependent methyltransferases"/>
    <property type="match status" value="1"/>
</dbReference>
<dbReference type="InterPro" id="IPR036390">
    <property type="entry name" value="WH_DNA-bd_sf"/>
</dbReference>
<dbReference type="GO" id="GO:0046983">
    <property type="term" value="F:protein dimerization activity"/>
    <property type="evidence" value="ECO:0007669"/>
    <property type="project" value="InterPro"/>
</dbReference>
<dbReference type="Pfam" id="PF00891">
    <property type="entry name" value="Methyltransf_2"/>
    <property type="match status" value="1"/>
</dbReference>
<dbReference type="EMBL" id="JBCGBO010000002">
    <property type="protein sequence ID" value="KAK9221605.1"/>
    <property type="molecule type" value="Genomic_DNA"/>
</dbReference>
<dbReference type="Gene3D" id="3.40.50.150">
    <property type="entry name" value="Vaccinia Virus protein VP39"/>
    <property type="match status" value="1"/>
</dbReference>
<dbReference type="GO" id="GO:0032259">
    <property type="term" value="P:methylation"/>
    <property type="evidence" value="ECO:0007669"/>
    <property type="project" value="UniProtKB-KW"/>
</dbReference>
<dbReference type="CDD" id="cd02440">
    <property type="entry name" value="AdoMet_MTases"/>
    <property type="match status" value="1"/>
</dbReference>
<dbReference type="GO" id="GO:0009717">
    <property type="term" value="P:isoflavonoid biosynthetic process"/>
    <property type="evidence" value="ECO:0007669"/>
    <property type="project" value="UniProtKB-ARBA"/>
</dbReference>
<dbReference type="InterPro" id="IPR029063">
    <property type="entry name" value="SAM-dependent_MTases_sf"/>
</dbReference>
<dbReference type="FunFam" id="3.40.50.150:FF:000057">
    <property type="entry name" value="O-methyltransferase ZRP4"/>
    <property type="match status" value="1"/>
</dbReference>
<dbReference type="PANTHER" id="PTHR11746">
    <property type="entry name" value="O-METHYLTRANSFERASE"/>
    <property type="match status" value="1"/>
</dbReference>
<gene>
    <name evidence="6" type="ORF">WN944_010032</name>
</gene>
<organism evidence="6 7">
    <name type="scientific">Citrus x changshan-huyou</name>
    <dbReference type="NCBI Taxonomy" id="2935761"/>
    <lineage>
        <taxon>Eukaryota</taxon>
        <taxon>Viridiplantae</taxon>
        <taxon>Streptophyta</taxon>
        <taxon>Embryophyta</taxon>
        <taxon>Tracheophyta</taxon>
        <taxon>Spermatophyta</taxon>
        <taxon>Magnoliopsida</taxon>
        <taxon>eudicotyledons</taxon>
        <taxon>Gunneridae</taxon>
        <taxon>Pentapetalae</taxon>
        <taxon>rosids</taxon>
        <taxon>malvids</taxon>
        <taxon>Sapindales</taxon>
        <taxon>Rutaceae</taxon>
        <taxon>Aurantioideae</taxon>
        <taxon>Citrus</taxon>
    </lineage>
</organism>
<name>A0AAP0QSJ5_9ROSI</name>
<feature type="domain" description="O-methyltransferase C-terminal" evidence="4">
    <location>
        <begin position="141"/>
        <end position="357"/>
    </location>
</feature>
<dbReference type="SUPFAM" id="SSF46785">
    <property type="entry name" value="Winged helix' DNA-binding domain"/>
    <property type="match status" value="1"/>
</dbReference>
<evidence type="ECO:0000259" key="4">
    <source>
        <dbReference type="Pfam" id="PF00891"/>
    </source>
</evidence>
<protein>
    <submittedName>
        <fullName evidence="6">Uncharacterized protein</fullName>
    </submittedName>
</protein>
<dbReference type="GO" id="GO:0008757">
    <property type="term" value="F:S-adenosylmethionine-dependent methyltransferase activity"/>
    <property type="evidence" value="ECO:0007669"/>
    <property type="project" value="UniProtKB-ARBA"/>
</dbReference>
<evidence type="ECO:0000259" key="5">
    <source>
        <dbReference type="Pfam" id="PF08100"/>
    </source>
</evidence>
<dbReference type="InterPro" id="IPR001077">
    <property type="entry name" value="COMT_C"/>
</dbReference>
<dbReference type="PROSITE" id="PS51683">
    <property type="entry name" value="SAM_OMT_II"/>
    <property type="match status" value="1"/>
</dbReference>
<dbReference type="InterPro" id="IPR016461">
    <property type="entry name" value="COMT-like"/>
</dbReference>